<evidence type="ECO:0000256" key="5">
    <source>
        <dbReference type="ARBA" id="ARBA00023136"/>
    </source>
</evidence>
<feature type="transmembrane region" description="Helical" evidence="6">
    <location>
        <begin position="450"/>
        <end position="470"/>
    </location>
</feature>
<protein>
    <recommendedName>
        <fullName evidence="6">Protein DETOXIFICATION</fullName>
    </recommendedName>
    <alternativeName>
        <fullName evidence="6">Multidrug and toxic compound extrusion protein</fullName>
    </alternativeName>
</protein>
<feature type="transmembrane region" description="Helical" evidence="6">
    <location>
        <begin position="422"/>
        <end position="444"/>
    </location>
</feature>
<accession>A0ABS8VE87</accession>
<keyword evidence="5 6" id="KW-0472">Membrane</keyword>
<dbReference type="Pfam" id="PF01554">
    <property type="entry name" value="MatE"/>
    <property type="match status" value="2"/>
</dbReference>
<keyword evidence="4 6" id="KW-1133">Transmembrane helix</keyword>
<feature type="transmembrane region" description="Helical" evidence="6">
    <location>
        <begin position="196"/>
        <end position="218"/>
    </location>
</feature>
<evidence type="ECO:0000256" key="1">
    <source>
        <dbReference type="ARBA" id="ARBA00004141"/>
    </source>
</evidence>
<evidence type="ECO:0000313" key="8">
    <source>
        <dbReference type="Proteomes" id="UP000823775"/>
    </source>
</evidence>
<feature type="transmembrane region" description="Helical" evidence="6">
    <location>
        <begin position="133"/>
        <end position="150"/>
    </location>
</feature>
<dbReference type="InterPro" id="IPR002528">
    <property type="entry name" value="MATE_fam"/>
</dbReference>
<evidence type="ECO:0000256" key="6">
    <source>
        <dbReference type="RuleBase" id="RU004914"/>
    </source>
</evidence>
<evidence type="ECO:0000256" key="3">
    <source>
        <dbReference type="ARBA" id="ARBA00022692"/>
    </source>
</evidence>
<comment type="similarity">
    <text evidence="2 6">Belongs to the multi antimicrobial extrusion (MATE) (TC 2.A.66.1) family.</text>
</comment>
<sequence>MALEASTPLLMDPSIPRLKATHAVTTPDEQEQEQEHRRPTITEVVDEIKLLYSIALPIIAAGLLLYGKSMISMLFMGRLGKEALAGGSLSIGIANITGYSVLSGLAMGMEAISSQACGAKQWPLMGQALQRTILILLISSIPISLLWLKIEPLLLFCGQDPIISSIASTYLSFCLPDLFFQSLINPLKIYLRTQNVTFPLMFSAAFSLALHAPINYFLIFRLGLGIRGAAMAVVIADFNLLVVLFLYVSLSGVHRKSWQGWSAECFDGWKPILSLAVPSCISICLEWWWYELMILLSGVLFNAAEAVSTMGILLQATSLAYIFPSALSLAISTRVGNELGANQPSKAKTSCHVATLCAVCTSFIAMLFMTTLRNAWGKAFTDDEAILSLTAAAMPVVGLCELGNCPQTTGCGALRGSARPALAVHINLGSFYGVGLPLAIILGFVMKMGLLGLCLGLLAAQAVCACLMVFELSRTDWTTQAQRSRELIGIDHEENETISIKTVC</sequence>
<comment type="caution">
    <text evidence="7">The sequence shown here is derived from an EMBL/GenBank/DDBJ whole genome shotgun (WGS) entry which is preliminary data.</text>
</comment>
<feature type="transmembrane region" description="Helical" evidence="6">
    <location>
        <begin position="310"/>
        <end position="332"/>
    </location>
</feature>
<feature type="transmembrane region" description="Helical" evidence="6">
    <location>
        <begin position="353"/>
        <end position="373"/>
    </location>
</feature>
<feature type="transmembrane region" description="Helical" evidence="6">
    <location>
        <begin position="271"/>
        <end position="290"/>
    </location>
</feature>
<dbReference type="InterPro" id="IPR045069">
    <property type="entry name" value="MATE_euk"/>
</dbReference>
<proteinExistence type="inferred from homology"/>
<evidence type="ECO:0000256" key="2">
    <source>
        <dbReference type="ARBA" id="ARBA00010199"/>
    </source>
</evidence>
<comment type="subcellular location">
    <subcellularLocation>
        <location evidence="1">Membrane</location>
        <topology evidence="1">Multi-pass membrane protein</topology>
    </subcellularLocation>
</comment>
<evidence type="ECO:0000256" key="4">
    <source>
        <dbReference type="ARBA" id="ARBA00022989"/>
    </source>
</evidence>
<dbReference type="NCBIfam" id="TIGR00797">
    <property type="entry name" value="matE"/>
    <property type="match status" value="1"/>
</dbReference>
<feature type="transmembrane region" description="Helical" evidence="6">
    <location>
        <begin position="224"/>
        <end position="250"/>
    </location>
</feature>
<keyword evidence="3 6" id="KW-0812">Transmembrane</keyword>
<gene>
    <name evidence="7" type="ORF">HAX54_033206</name>
</gene>
<name>A0ABS8VE87_DATST</name>
<evidence type="ECO:0000313" key="7">
    <source>
        <dbReference type="EMBL" id="MCD9644772.1"/>
    </source>
</evidence>
<organism evidence="7 8">
    <name type="scientific">Datura stramonium</name>
    <name type="common">Jimsonweed</name>
    <name type="synonym">Common thornapple</name>
    <dbReference type="NCBI Taxonomy" id="4076"/>
    <lineage>
        <taxon>Eukaryota</taxon>
        <taxon>Viridiplantae</taxon>
        <taxon>Streptophyta</taxon>
        <taxon>Embryophyta</taxon>
        <taxon>Tracheophyta</taxon>
        <taxon>Spermatophyta</taxon>
        <taxon>Magnoliopsida</taxon>
        <taxon>eudicotyledons</taxon>
        <taxon>Gunneridae</taxon>
        <taxon>Pentapetalae</taxon>
        <taxon>asterids</taxon>
        <taxon>lamiids</taxon>
        <taxon>Solanales</taxon>
        <taxon>Solanaceae</taxon>
        <taxon>Solanoideae</taxon>
        <taxon>Datureae</taxon>
        <taxon>Datura</taxon>
    </lineage>
</organism>
<keyword evidence="8" id="KW-1185">Reference proteome</keyword>
<reference evidence="7 8" key="1">
    <citation type="journal article" date="2021" name="BMC Genomics">
        <title>Datura genome reveals duplications of psychoactive alkaloid biosynthetic genes and high mutation rate following tissue culture.</title>
        <authorList>
            <person name="Rajewski A."/>
            <person name="Carter-House D."/>
            <person name="Stajich J."/>
            <person name="Litt A."/>
        </authorList>
    </citation>
    <scope>NUCLEOTIDE SEQUENCE [LARGE SCALE GENOMIC DNA]</scope>
    <source>
        <strain evidence="7">AR-01</strain>
    </source>
</reference>
<dbReference type="EMBL" id="JACEIK010004247">
    <property type="protein sequence ID" value="MCD9644772.1"/>
    <property type="molecule type" value="Genomic_DNA"/>
</dbReference>
<feature type="transmembrane region" description="Helical" evidence="6">
    <location>
        <begin position="50"/>
        <end position="67"/>
    </location>
</feature>
<dbReference type="Proteomes" id="UP000823775">
    <property type="component" value="Unassembled WGS sequence"/>
</dbReference>
<dbReference type="PANTHER" id="PTHR11206">
    <property type="entry name" value="MULTIDRUG RESISTANCE PROTEIN"/>
    <property type="match status" value="1"/>
</dbReference>
<dbReference type="CDD" id="cd13132">
    <property type="entry name" value="MATE_eukaryotic"/>
    <property type="match status" value="1"/>
</dbReference>
<feature type="transmembrane region" description="Helical" evidence="6">
    <location>
        <begin position="162"/>
        <end position="184"/>
    </location>
</feature>